<evidence type="ECO:0000313" key="3">
    <source>
        <dbReference type="Proteomes" id="UP000243342"/>
    </source>
</evidence>
<dbReference type="STRING" id="1428644.BIV57_04490"/>
<comment type="caution">
    <text evidence="2">The sequence shown here is derived from an EMBL/GenBank/DDBJ whole genome shotgun (WGS) entry which is preliminary data.</text>
</comment>
<sequence length="144" mass="14127">MAVLAGCAGTHTDLPTRPLPPPSSSTSDGGSPDPSPSGSPSGSPSDGLPPARNGSDLSACYNARCEVRLADGDTIGFAPRFAVGTMRFAIGADGMTATAGYPDAGGGMQSSVGRGGEMVMNGIRIQVEAIAGSAAVVEISPSST</sequence>
<keyword evidence="3" id="KW-1185">Reference proteome</keyword>
<reference evidence="2 3" key="1">
    <citation type="submission" date="2016-10" db="EMBL/GenBank/DDBJ databases">
        <title>Genome sequence of Streptomyces gilvigriseus MUSC 26.</title>
        <authorList>
            <person name="Lee L.-H."/>
            <person name="Ser H.-L."/>
        </authorList>
    </citation>
    <scope>NUCLEOTIDE SEQUENCE [LARGE SCALE GENOMIC DNA]</scope>
    <source>
        <strain evidence="2 3">MUSC 26</strain>
    </source>
</reference>
<dbReference type="EMBL" id="MLCF01000016">
    <property type="protein sequence ID" value="OIV38654.1"/>
    <property type="molecule type" value="Genomic_DNA"/>
</dbReference>
<evidence type="ECO:0000256" key="1">
    <source>
        <dbReference type="SAM" id="MobiDB-lite"/>
    </source>
</evidence>
<name>A0A1J7BJ39_9ACTN</name>
<feature type="region of interest" description="Disordered" evidence="1">
    <location>
        <begin position="1"/>
        <end position="55"/>
    </location>
</feature>
<proteinExistence type="predicted"/>
<organism evidence="2 3">
    <name type="scientific">Mangrovactinospora gilvigrisea</name>
    <dbReference type="NCBI Taxonomy" id="1428644"/>
    <lineage>
        <taxon>Bacteria</taxon>
        <taxon>Bacillati</taxon>
        <taxon>Actinomycetota</taxon>
        <taxon>Actinomycetes</taxon>
        <taxon>Kitasatosporales</taxon>
        <taxon>Streptomycetaceae</taxon>
        <taxon>Mangrovactinospora</taxon>
    </lineage>
</organism>
<evidence type="ECO:0000313" key="2">
    <source>
        <dbReference type="EMBL" id="OIV38654.1"/>
    </source>
</evidence>
<dbReference type="AlphaFoldDB" id="A0A1J7BJ39"/>
<protein>
    <submittedName>
        <fullName evidence="2">Uncharacterized protein</fullName>
    </submittedName>
</protein>
<gene>
    <name evidence="2" type="ORF">BIV57_04490</name>
</gene>
<accession>A0A1J7BJ39</accession>
<feature type="compositionally biased region" description="Low complexity" evidence="1">
    <location>
        <begin position="24"/>
        <end position="50"/>
    </location>
</feature>
<dbReference type="Proteomes" id="UP000243342">
    <property type="component" value="Unassembled WGS sequence"/>
</dbReference>